<gene>
    <name evidence="2" type="ORF">VHEMI05682</name>
</gene>
<dbReference type="HOGENOM" id="CLU_2656197_0_0_1"/>
<keyword evidence="3" id="KW-1185">Reference proteome</keyword>
<sequence length="76" mass="7991">MKSVYTLVTLLTGLVVATPIAQPEAEQALRKTACLCRINNGSGGFFVSLGHCGDCTTQELAYCFTASAEGTVCNED</sequence>
<feature type="signal peptide" evidence="1">
    <location>
        <begin position="1"/>
        <end position="17"/>
    </location>
</feature>
<feature type="chain" id="PRO_5001979689" evidence="1">
    <location>
        <begin position="18"/>
        <end position="76"/>
    </location>
</feature>
<dbReference type="Proteomes" id="UP000039046">
    <property type="component" value="Unassembled WGS sequence"/>
</dbReference>
<name>A0A0A1TH83_9HYPO</name>
<evidence type="ECO:0000256" key="1">
    <source>
        <dbReference type="SAM" id="SignalP"/>
    </source>
</evidence>
<evidence type="ECO:0000313" key="3">
    <source>
        <dbReference type="Proteomes" id="UP000039046"/>
    </source>
</evidence>
<proteinExistence type="predicted"/>
<dbReference type="EMBL" id="CDHN01000003">
    <property type="protein sequence ID" value="CEJ89860.1"/>
    <property type="molecule type" value="Genomic_DNA"/>
</dbReference>
<accession>A0A0A1TH83</accession>
<keyword evidence="1" id="KW-0732">Signal</keyword>
<dbReference type="AlphaFoldDB" id="A0A0A1TH83"/>
<protein>
    <submittedName>
        <fullName evidence="2">Uncharacterized protein</fullName>
    </submittedName>
</protein>
<organism evidence="2 3">
    <name type="scientific">[Torrubiella] hemipterigena</name>
    <dbReference type="NCBI Taxonomy" id="1531966"/>
    <lineage>
        <taxon>Eukaryota</taxon>
        <taxon>Fungi</taxon>
        <taxon>Dikarya</taxon>
        <taxon>Ascomycota</taxon>
        <taxon>Pezizomycotina</taxon>
        <taxon>Sordariomycetes</taxon>
        <taxon>Hypocreomycetidae</taxon>
        <taxon>Hypocreales</taxon>
        <taxon>Clavicipitaceae</taxon>
        <taxon>Clavicipitaceae incertae sedis</taxon>
        <taxon>'Torrubiella' clade</taxon>
    </lineage>
</organism>
<reference evidence="2 3" key="1">
    <citation type="journal article" date="2015" name="Genome Announc.">
        <title>Draft Genome Sequence and Gene Annotation of the Entomopathogenic Fungus Verticillium hemipterigenum.</title>
        <authorList>
            <person name="Horn F."/>
            <person name="Habel A."/>
            <person name="Scharf D.H."/>
            <person name="Dworschak J."/>
            <person name="Brakhage A.A."/>
            <person name="Guthke R."/>
            <person name="Hertweck C."/>
            <person name="Linde J."/>
        </authorList>
    </citation>
    <scope>NUCLEOTIDE SEQUENCE [LARGE SCALE GENOMIC DNA]</scope>
</reference>
<evidence type="ECO:0000313" key="2">
    <source>
        <dbReference type="EMBL" id="CEJ89860.1"/>
    </source>
</evidence>